<sequence length="259" mass="26808">MALLRAELLKVSTTRLWWVMLLVMLGYVALLLGFTIYAAGVTTPDGQAIIPARDTAPFQEVIWGTGVSGAVFAAVLGVVMMTGEYRYQTITTTLLATPKRVRVVVAKLGAGLVVGLLLGVAVLVLTGVTLVVTVLLAGGELTFTATVARVIGSVLVVLALYALAGVGLGALIKNQVGALSALMVWVFVIESLVNGIPALRPVGKWTPSGATQALTNTGVGFGVDVSYLLPAWAGGLVLLGYGLIFSAIASATTLRRDIT</sequence>
<reference evidence="2 3" key="1">
    <citation type="submission" date="2016-10" db="EMBL/GenBank/DDBJ databases">
        <authorList>
            <person name="de Groot N.N."/>
        </authorList>
    </citation>
    <scope>NUCLEOTIDE SEQUENCE [LARGE SCALE GENOMIC DNA]</scope>
    <source>
        <strain evidence="2 3">CGMCC 4.7037</strain>
    </source>
</reference>
<evidence type="ECO:0000313" key="2">
    <source>
        <dbReference type="EMBL" id="SEH03399.1"/>
    </source>
</evidence>
<dbReference type="Proteomes" id="UP000236732">
    <property type="component" value="Unassembled WGS sequence"/>
</dbReference>
<evidence type="ECO:0000313" key="3">
    <source>
        <dbReference type="Proteomes" id="UP000236732"/>
    </source>
</evidence>
<feature type="transmembrane region" description="Helical" evidence="1">
    <location>
        <begin position="143"/>
        <end position="164"/>
    </location>
</feature>
<keyword evidence="1" id="KW-0472">Membrane</keyword>
<keyword evidence="1" id="KW-0812">Transmembrane</keyword>
<dbReference type="RefSeq" id="WP_103964380.1">
    <property type="nucleotide sequence ID" value="NZ_FNVT01000036.1"/>
</dbReference>
<keyword evidence="1" id="KW-1133">Transmembrane helix</keyword>
<dbReference type="EMBL" id="FNVT01000036">
    <property type="protein sequence ID" value="SEH03399.1"/>
    <property type="molecule type" value="Genomic_DNA"/>
</dbReference>
<feature type="transmembrane region" description="Helical" evidence="1">
    <location>
        <begin position="104"/>
        <end position="137"/>
    </location>
</feature>
<protein>
    <submittedName>
        <fullName evidence="2">ABC-2 family transporter protein</fullName>
    </submittedName>
</protein>
<accession>A0A1H6F2G1</accession>
<dbReference type="Pfam" id="PF12730">
    <property type="entry name" value="ABC2_membrane_4"/>
    <property type="match status" value="1"/>
</dbReference>
<feature type="transmembrane region" description="Helical" evidence="1">
    <location>
        <begin position="61"/>
        <end position="83"/>
    </location>
</feature>
<dbReference type="OrthoDB" id="5244396at2"/>
<evidence type="ECO:0000256" key="1">
    <source>
        <dbReference type="SAM" id="Phobius"/>
    </source>
</evidence>
<feature type="transmembrane region" description="Helical" evidence="1">
    <location>
        <begin position="16"/>
        <end position="41"/>
    </location>
</feature>
<dbReference type="AlphaFoldDB" id="A0A1H6F2G1"/>
<feature type="transmembrane region" description="Helical" evidence="1">
    <location>
        <begin position="231"/>
        <end position="254"/>
    </location>
</feature>
<proteinExistence type="predicted"/>
<organism evidence="2 3">
    <name type="scientific">Nonomuraea solani</name>
    <dbReference type="NCBI Taxonomy" id="1144553"/>
    <lineage>
        <taxon>Bacteria</taxon>
        <taxon>Bacillati</taxon>
        <taxon>Actinomycetota</taxon>
        <taxon>Actinomycetes</taxon>
        <taxon>Streptosporangiales</taxon>
        <taxon>Streptosporangiaceae</taxon>
        <taxon>Nonomuraea</taxon>
    </lineage>
</organism>
<feature type="transmembrane region" description="Helical" evidence="1">
    <location>
        <begin position="176"/>
        <end position="196"/>
    </location>
</feature>
<gene>
    <name evidence="2" type="ORF">SAMN05444920_13631</name>
</gene>
<keyword evidence="3" id="KW-1185">Reference proteome</keyword>
<name>A0A1H6F2G1_9ACTN</name>